<proteinExistence type="inferred from homology"/>
<keyword evidence="4 6" id="KW-1133">Transmembrane helix</keyword>
<dbReference type="Proteomes" id="UP001152876">
    <property type="component" value="Unassembled WGS sequence"/>
</dbReference>
<dbReference type="EMBL" id="AOGK01000036">
    <property type="protein sequence ID" value="MDG5978359.1"/>
    <property type="molecule type" value="Genomic_DNA"/>
</dbReference>
<dbReference type="AlphaFoldDB" id="A0A9X4NX16"/>
<dbReference type="InterPro" id="IPR045214">
    <property type="entry name" value="Surf1/Surf4"/>
</dbReference>
<accession>A0A9X4NX16</accession>
<name>A0A9X4NX16_9BURK</name>
<dbReference type="PANTHER" id="PTHR23427:SF2">
    <property type="entry name" value="SURFEIT LOCUS PROTEIN 1"/>
    <property type="match status" value="1"/>
</dbReference>
<dbReference type="CDD" id="cd06662">
    <property type="entry name" value="SURF1"/>
    <property type="match status" value="1"/>
</dbReference>
<comment type="caution">
    <text evidence="6">Lacks conserved residue(s) required for the propagation of feature annotation.</text>
</comment>
<keyword evidence="8" id="KW-1185">Reference proteome</keyword>
<keyword evidence="3 6" id="KW-0812">Transmembrane</keyword>
<feature type="transmembrane region" description="Helical" evidence="6">
    <location>
        <begin position="211"/>
        <end position="229"/>
    </location>
</feature>
<evidence type="ECO:0000256" key="1">
    <source>
        <dbReference type="ARBA" id="ARBA00004370"/>
    </source>
</evidence>
<keyword evidence="5 6" id="KW-0472">Membrane</keyword>
<dbReference type="InterPro" id="IPR002994">
    <property type="entry name" value="Surf1/Shy1"/>
</dbReference>
<gene>
    <name evidence="7" type="ORF">H010_24120</name>
</gene>
<dbReference type="Pfam" id="PF02104">
    <property type="entry name" value="SURF1"/>
    <property type="match status" value="1"/>
</dbReference>
<keyword evidence="6" id="KW-1003">Cell membrane</keyword>
<evidence type="ECO:0000313" key="8">
    <source>
        <dbReference type="Proteomes" id="UP001152876"/>
    </source>
</evidence>
<evidence type="ECO:0000256" key="3">
    <source>
        <dbReference type="ARBA" id="ARBA00022692"/>
    </source>
</evidence>
<comment type="subcellular location">
    <subcellularLocation>
        <location evidence="6">Cell membrane</location>
        <topology evidence="6">Multi-pass membrane protein</topology>
    </subcellularLocation>
    <subcellularLocation>
        <location evidence="1">Membrane</location>
    </subcellularLocation>
</comment>
<protein>
    <recommendedName>
        <fullName evidence="6">SURF1-like protein</fullName>
    </recommendedName>
</protein>
<evidence type="ECO:0000256" key="5">
    <source>
        <dbReference type="ARBA" id="ARBA00023136"/>
    </source>
</evidence>
<evidence type="ECO:0000256" key="2">
    <source>
        <dbReference type="ARBA" id="ARBA00007165"/>
    </source>
</evidence>
<evidence type="ECO:0000256" key="4">
    <source>
        <dbReference type="ARBA" id="ARBA00022989"/>
    </source>
</evidence>
<organism evidence="7 8">
    <name type="scientific">Hydrogenophaga taeniospiralis CCUG 15921</name>
    <dbReference type="NCBI Taxonomy" id="1281780"/>
    <lineage>
        <taxon>Bacteria</taxon>
        <taxon>Pseudomonadati</taxon>
        <taxon>Pseudomonadota</taxon>
        <taxon>Betaproteobacteria</taxon>
        <taxon>Burkholderiales</taxon>
        <taxon>Comamonadaceae</taxon>
        <taxon>Hydrogenophaga</taxon>
    </lineage>
</organism>
<dbReference type="RefSeq" id="WP_068176305.1">
    <property type="nucleotide sequence ID" value="NZ_AOGK01000036.1"/>
</dbReference>
<dbReference type="GO" id="GO:0005886">
    <property type="term" value="C:plasma membrane"/>
    <property type="evidence" value="ECO:0007669"/>
    <property type="project" value="UniProtKB-SubCell"/>
</dbReference>
<comment type="caution">
    <text evidence="7">The sequence shown here is derived from an EMBL/GenBank/DDBJ whole genome shotgun (WGS) entry which is preliminary data.</text>
</comment>
<evidence type="ECO:0000313" key="7">
    <source>
        <dbReference type="EMBL" id="MDG5978359.1"/>
    </source>
</evidence>
<dbReference type="PROSITE" id="PS50895">
    <property type="entry name" value="SURF1"/>
    <property type="match status" value="1"/>
</dbReference>
<evidence type="ECO:0000256" key="6">
    <source>
        <dbReference type="RuleBase" id="RU363076"/>
    </source>
</evidence>
<dbReference type="PANTHER" id="PTHR23427">
    <property type="entry name" value="SURFEIT LOCUS PROTEIN"/>
    <property type="match status" value="1"/>
</dbReference>
<sequence length="246" mass="27111">MTSRRLRFWLVTVATAITMAVTAALGVWQLGRAAQKQALHDLIDQRGQLAAWGGPDLLQAPDPQAGLHRPVALNGRWVPEASVFLDNRQMGGRSGFFLVTPLRITGSERAVLVQRGWVPRDFNDRSRLPVIDTPTGEVHIEGRLAPPPGQLYQLGEAGTGTIRQNIELAAFAQETGLSLLNVSVLQTGDAADGLQRDWPRTGADVSRHHGYAFQWFGLCALAGFLYVWFQFLSPRRSRKPHGTDSR</sequence>
<comment type="similarity">
    <text evidence="2 6">Belongs to the SURF1 family.</text>
</comment>
<reference evidence="7" key="1">
    <citation type="submission" date="2013-01" db="EMBL/GenBank/DDBJ databases">
        <title>Genome draft of Hydrogenophaga taeniospiralis 2K1.</title>
        <authorList>
            <person name="Gomila M."/>
            <person name="Lalucat J."/>
        </authorList>
    </citation>
    <scope>NUCLEOTIDE SEQUENCE</scope>
    <source>
        <strain evidence="7">CCUG 15921</strain>
    </source>
</reference>